<keyword evidence="7" id="KW-0479">Metal-binding</keyword>
<comment type="catalytic activity">
    <reaction evidence="7">
        <text>shikimate + ATP = 3-phosphoshikimate + ADP + H(+)</text>
        <dbReference type="Rhea" id="RHEA:13121"/>
        <dbReference type="ChEBI" id="CHEBI:15378"/>
        <dbReference type="ChEBI" id="CHEBI:30616"/>
        <dbReference type="ChEBI" id="CHEBI:36208"/>
        <dbReference type="ChEBI" id="CHEBI:145989"/>
        <dbReference type="ChEBI" id="CHEBI:456216"/>
        <dbReference type="EC" id="2.7.1.71"/>
    </reaction>
</comment>
<dbReference type="GO" id="GO:0009423">
    <property type="term" value="P:chorismate biosynthetic process"/>
    <property type="evidence" value="ECO:0007669"/>
    <property type="project" value="UniProtKB-UniRule"/>
</dbReference>
<dbReference type="InterPro" id="IPR000623">
    <property type="entry name" value="Shikimate_kinase/TSH1"/>
</dbReference>
<keyword evidence="2 7" id="KW-0808">Transferase</keyword>
<dbReference type="GO" id="GO:0009073">
    <property type="term" value="P:aromatic amino acid family biosynthetic process"/>
    <property type="evidence" value="ECO:0007669"/>
    <property type="project" value="UniProtKB-KW"/>
</dbReference>
<dbReference type="EMBL" id="MQWA01000001">
    <property type="protein sequence ID" value="PQJ29213.1"/>
    <property type="molecule type" value="Genomic_DNA"/>
</dbReference>
<evidence type="ECO:0000256" key="4">
    <source>
        <dbReference type="ARBA" id="ARBA00022777"/>
    </source>
</evidence>
<name>A0A2S7U4W1_9BACT</name>
<feature type="binding site" evidence="7">
    <location>
        <position position="43"/>
    </location>
    <ligand>
        <name>substrate</name>
    </ligand>
</feature>
<accession>A0A2S7U4W1</accession>
<keyword evidence="6 7" id="KW-0057">Aromatic amino acid biosynthesis</keyword>
<keyword evidence="1 7" id="KW-0028">Amino-acid biosynthesis</keyword>
<comment type="function">
    <text evidence="7">Catalyzes the specific phosphorylation of the 3-hydroxyl group of shikimic acid using ATP as a cosubstrate.</text>
</comment>
<keyword evidence="7" id="KW-0963">Cytoplasm</keyword>
<organism evidence="8 9">
    <name type="scientific">Rubritalea profundi</name>
    <dbReference type="NCBI Taxonomy" id="1658618"/>
    <lineage>
        <taxon>Bacteria</taxon>
        <taxon>Pseudomonadati</taxon>
        <taxon>Verrucomicrobiota</taxon>
        <taxon>Verrucomicrobiia</taxon>
        <taxon>Verrucomicrobiales</taxon>
        <taxon>Rubritaleaceae</taxon>
        <taxon>Rubritalea</taxon>
    </lineage>
</organism>
<dbReference type="CDD" id="cd00464">
    <property type="entry name" value="SK"/>
    <property type="match status" value="1"/>
</dbReference>
<evidence type="ECO:0000256" key="2">
    <source>
        <dbReference type="ARBA" id="ARBA00022679"/>
    </source>
</evidence>
<dbReference type="GO" id="GO:0008652">
    <property type="term" value="P:amino acid biosynthetic process"/>
    <property type="evidence" value="ECO:0007669"/>
    <property type="project" value="UniProtKB-KW"/>
</dbReference>
<dbReference type="GO" id="GO:0005524">
    <property type="term" value="F:ATP binding"/>
    <property type="evidence" value="ECO:0007669"/>
    <property type="project" value="UniProtKB-UniRule"/>
</dbReference>
<evidence type="ECO:0000256" key="1">
    <source>
        <dbReference type="ARBA" id="ARBA00022605"/>
    </source>
</evidence>
<comment type="pathway">
    <text evidence="7">Metabolic intermediate biosynthesis; chorismate biosynthesis; chorismate from D-erythrose 4-phosphate and phosphoenolpyruvate: step 5/7.</text>
</comment>
<comment type="caution">
    <text evidence="7">Lacks conserved residue(s) required for the propagation of feature annotation.</text>
</comment>
<evidence type="ECO:0000313" key="9">
    <source>
        <dbReference type="Proteomes" id="UP000239907"/>
    </source>
</evidence>
<feature type="binding site" evidence="7">
    <location>
        <position position="148"/>
    </location>
    <ligand>
        <name>substrate</name>
    </ligand>
</feature>
<evidence type="ECO:0000256" key="7">
    <source>
        <dbReference type="HAMAP-Rule" id="MF_00109"/>
    </source>
</evidence>
<feature type="binding site" evidence="7">
    <location>
        <position position="129"/>
    </location>
    <ligand>
        <name>ATP</name>
        <dbReference type="ChEBI" id="CHEBI:30616"/>
    </ligand>
</feature>
<comment type="caution">
    <text evidence="8">The sequence shown here is derived from an EMBL/GenBank/DDBJ whole genome shotgun (WGS) entry which is preliminary data.</text>
</comment>
<dbReference type="UniPathway" id="UPA00053">
    <property type="reaction ID" value="UER00088"/>
</dbReference>
<dbReference type="Gene3D" id="3.40.50.300">
    <property type="entry name" value="P-loop containing nucleotide triphosphate hydrolases"/>
    <property type="match status" value="1"/>
</dbReference>
<evidence type="ECO:0000256" key="3">
    <source>
        <dbReference type="ARBA" id="ARBA00022741"/>
    </source>
</evidence>
<sequence length="185" mass="20685">MNAETTNTMPARNIILVGFMGSGKSTIGRELGKLLSYPLIDTDSKIEELEKLSVADIFSLRGESYFRNCETQAVDQLISDGVTHHIIATGGGLPIKEQNRPLLRELGYVVWLDANTDTLLERTSRNSKRPLLQTGNPRETIEKMLNQRNAIYREVSHLRLQTSGLNIAETAHGILESARYFFGHS</sequence>
<dbReference type="PANTHER" id="PTHR21087">
    <property type="entry name" value="SHIKIMATE KINASE"/>
    <property type="match status" value="1"/>
</dbReference>
<feature type="binding site" evidence="7">
    <location>
        <position position="91"/>
    </location>
    <ligand>
        <name>substrate</name>
    </ligand>
</feature>
<keyword evidence="9" id="KW-1185">Reference proteome</keyword>
<keyword evidence="5 7" id="KW-0067">ATP-binding</keyword>
<keyword evidence="7" id="KW-0460">Magnesium</keyword>
<evidence type="ECO:0000256" key="5">
    <source>
        <dbReference type="ARBA" id="ARBA00022840"/>
    </source>
</evidence>
<protein>
    <recommendedName>
        <fullName evidence="7">Shikimate kinase</fullName>
        <shortName evidence="7">SK</shortName>
        <ecNumber evidence="7">2.7.1.71</ecNumber>
    </recommendedName>
</protein>
<dbReference type="PANTHER" id="PTHR21087:SF16">
    <property type="entry name" value="SHIKIMATE KINASE 1, CHLOROPLASTIC"/>
    <property type="match status" value="1"/>
</dbReference>
<comment type="cofactor">
    <cofactor evidence="7">
        <name>Mg(2+)</name>
        <dbReference type="ChEBI" id="CHEBI:18420"/>
    </cofactor>
    <text evidence="7">Binds 1 Mg(2+) ion per subunit.</text>
</comment>
<dbReference type="RefSeq" id="WP_105043706.1">
    <property type="nucleotide sequence ID" value="NZ_MQWA01000001.1"/>
</dbReference>
<feature type="binding site" evidence="7">
    <location>
        <position position="25"/>
    </location>
    <ligand>
        <name>Mg(2+)</name>
        <dbReference type="ChEBI" id="CHEBI:18420"/>
    </ligand>
</feature>
<comment type="subunit">
    <text evidence="7">Monomer.</text>
</comment>
<reference evidence="8 9" key="1">
    <citation type="submission" date="2016-12" db="EMBL/GenBank/DDBJ databases">
        <title>Study of bacterial adaptation to deep sea.</title>
        <authorList>
            <person name="Song J."/>
            <person name="Yoshizawa S."/>
            <person name="Kogure K."/>
        </authorList>
    </citation>
    <scope>NUCLEOTIDE SEQUENCE [LARGE SCALE GENOMIC DNA]</scope>
    <source>
        <strain evidence="8 9">SAORIC-165</strain>
    </source>
</reference>
<dbReference type="Pfam" id="PF01202">
    <property type="entry name" value="SKI"/>
    <property type="match status" value="1"/>
</dbReference>
<comment type="subcellular location">
    <subcellularLocation>
        <location evidence="7">Cytoplasm</location>
    </subcellularLocation>
</comment>
<dbReference type="AlphaFoldDB" id="A0A2S7U4W1"/>
<dbReference type="OrthoDB" id="9800332at2"/>
<feature type="binding site" evidence="7">
    <location>
        <position position="67"/>
    </location>
    <ligand>
        <name>substrate</name>
    </ligand>
</feature>
<dbReference type="HAMAP" id="MF_00109">
    <property type="entry name" value="Shikimate_kinase"/>
    <property type="match status" value="1"/>
</dbReference>
<evidence type="ECO:0000256" key="6">
    <source>
        <dbReference type="ARBA" id="ARBA00023141"/>
    </source>
</evidence>
<dbReference type="SUPFAM" id="SSF52540">
    <property type="entry name" value="P-loop containing nucleoside triphosphate hydrolases"/>
    <property type="match status" value="1"/>
</dbReference>
<dbReference type="PRINTS" id="PR01100">
    <property type="entry name" value="SHIKIMTKNASE"/>
</dbReference>
<dbReference type="GO" id="GO:0005829">
    <property type="term" value="C:cytosol"/>
    <property type="evidence" value="ECO:0007669"/>
    <property type="project" value="TreeGrafter"/>
</dbReference>
<dbReference type="GO" id="GO:0004765">
    <property type="term" value="F:shikimate kinase activity"/>
    <property type="evidence" value="ECO:0007669"/>
    <property type="project" value="UniProtKB-UniRule"/>
</dbReference>
<evidence type="ECO:0000313" key="8">
    <source>
        <dbReference type="EMBL" id="PQJ29213.1"/>
    </source>
</evidence>
<comment type="similarity">
    <text evidence="7">Belongs to the shikimate kinase family.</text>
</comment>
<gene>
    <name evidence="7" type="primary">aroK</name>
    <name evidence="8" type="ORF">BSZ32_12405</name>
</gene>
<keyword evidence="3 7" id="KW-0547">Nucleotide-binding</keyword>
<dbReference type="EC" id="2.7.1.71" evidence="7"/>
<dbReference type="InterPro" id="IPR031322">
    <property type="entry name" value="Shikimate/glucono_kinase"/>
</dbReference>
<dbReference type="Proteomes" id="UP000239907">
    <property type="component" value="Unassembled WGS sequence"/>
</dbReference>
<proteinExistence type="inferred from homology"/>
<dbReference type="InterPro" id="IPR027417">
    <property type="entry name" value="P-loop_NTPase"/>
</dbReference>
<dbReference type="GO" id="GO:0000287">
    <property type="term" value="F:magnesium ion binding"/>
    <property type="evidence" value="ECO:0007669"/>
    <property type="project" value="UniProtKB-UniRule"/>
</dbReference>
<feature type="binding site" evidence="7">
    <location>
        <begin position="21"/>
        <end position="26"/>
    </location>
    <ligand>
        <name>ATP</name>
        <dbReference type="ChEBI" id="CHEBI:30616"/>
    </ligand>
</feature>
<keyword evidence="4 7" id="KW-0418">Kinase</keyword>